<protein>
    <recommendedName>
        <fullName evidence="7">UDP-3-O-acylglucosamine N-acyltransferase</fullName>
        <ecNumber evidence="7">2.3.1.191</ecNumber>
    </recommendedName>
</protein>
<evidence type="ECO:0000313" key="9">
    <source>
        <dbReference type="EMBL" id="PKK92012.1"/>
    </source>
</evidence>
<dbReference type="UniPathway" id="UPA00973"/>
<dbReference type="NCBIfam" id="NF002060">
    <property type="entry name" value="PRK00892.1"/>
    <property type="match status" value="1"/>
</dbReference>
<dbReference type="EMBL" id="PGXC01000001">
    <property type="protein sequence ID" value="PKK92012.1"/>
    <property type="molecule type" value="Genomic_DNA"/>
</dbReference>
<dbReference type="Gene3D" id="3.40.1390.10">
    <property type="entry name" value="MurE/MurF, N-terminal domain"/>
    <property type="match status" value="1"/>
</dbReference>
<reference evidence="9 10" key="1">
    <citation type="journal article" date="2017" name="ISME J.">
        <title>Potential for microbial H2 and metal transformations associated with novel bacteria and archaea in deep terrestrial subsurface sediments.</title>
        <authorList>
            <person name="Hernsdorf A.W."/>
            <person name="Amano Y."/>
            <person name="Miyakawa K."/>
            <person name="Ise K."/>
            <person name="Suzuki Y."/>
            <person name="Anantharaman K."/>
            <person name="Probst A."/>
            <person name="Burstein D."/>
            <person name="Thomas B.C."/>
            <person name="Banfield J.F."/>
        </authorList>
    </citation>
    <scope>NUCLEOTIDE SEQUENCE [LARGE SCALE GENOMIC DNA]</scope>
    <source>
        <strain evidence="9">HGW-Wallbacteria-1</strain>
    </source>
</reference>
<keyword evidence="4 7" id="KW-0677">Repeat</keyword>
<dbReference type="PANTHER" id="PTHR43378">
    <property type="entry name" value="UDP-3-O-ACYLGLUCOSAMINE N-ACYLTRANSFERASE"/>
    <property type="match status" value="1"/>
</dbReference>
<dbReference type="GO" id="GO:0009245">
    <property type="term" value="P:lipid A biosynthetic process"/>
    <property type="evidence" value="ECO:0007669"/>
    <property type="project" value="UniProtKB-UniRule"/>
</dbReference>
<comment type="catalytic activity">
    <reaction evidence="7">
        <text>a UDP-3-O-[(3R)-3-hydroxyacyl]-alpha-D-glucosamine + a (3R)-hydroxyacyl-[ACP] = a UDP-2-N,3-O-bis[(3R)-3-hydroxyacyl]-alpha-D-glucosamine + holo-[ACP] + H(+)</text>
        <dbReference type="Rhea" id="RHEA:53836"/>
        <dbReference type="Rhea" id="RHEA-COMP:9685"/>
        <dbReference type="Rhea" id="RHEA-COMP:9945"/>
        <dbReference type="ChEBI" id="CHEBI:15378"/>
        <dbReference type="ChEBI" id="CHEBI:64479"/>
        <dbReference type="ChEBI" id="CHEBI:78827"/>
        <dbReference type="ChEBI" id="CHEBI:137740"/>
        <dbReference type="ChEBI" id="CHEBI:137748"/>
        <dbReference type="EC" id="2.3.1.191"/>
    </reaction>
</comment>
<sequence>MQRKIMALQAGEIAKALDCRTLGNRDIEIHRIQPIEKAARDCVTFAVDSRALERALASDARVILGPADEIEKLPPGCLEQRCLILSPNPYADYGRMVAAFFHVQPDLPATYPSVPSEVSSSFSGTPFIHPSADVHESADIYPGAFIGPRVRVGAGARIYPGVTILDDAVIGDGCTVYPNVTVRESCIIGDRVIIQPGAVIGGDGFGFARDGDQGIKIPQIGRVVIGHDVEIGANVTIDRGALDDTVIGEGTKIDNLVHIAHNCVIGRGCIIVAQVGISGSVTVGDGCTFAGQTGVVGHVSIGSGTTVAARGVVTSDLPARSFVSGFPAKPHAEEKRIMAALRRLPEMVRFFRKMARSGDDQSNSAVDGE</sequence>
<comment type="pathway">
    <text evidence="7">Bacterial outer membrane biogenesis; LPS lipid A biosynthesis.</text>
</comment>
<dbReference type="GO" id="GO:0016020">
    <property type="term" value="C:membrane"/>
    <property type="evidence" value="ECO:0007669"/>
    <property type="project" value="GOC"/>
</dbReference>
<keyword evidence="1 7" id="KW-0444">Lipid biosynthesis</keyword>
<dbReference type="Pfam" id="PF00132">
    <property type="entry name" value="Hexapep"/>
    <property type="match status" value="2"/>
</dbReference>
<dbReference type="InterPro" id="IPR020573">
    <property type="entry name" value="UDP_GlcNAc_AcTrfase_non-rep"/>
</dbReference>
<evidence type="ECO:0000256" key="6">
    <source>
        <dbReference type="ARBA" id="ARBA00023315"/>
    </source>
</evidence>
<dbReference type="InterPro" id="IPR011004">
    <property type="entry name" value="Trimer_LpxA-like_sf"/>
</dbReference>
<keyword evidence="6 7" id="KW-0012">Acyltransferase</keyword>
<dbReference type="SUPFAM" id="SSF51161">
    <property type="entry name" value="Trimeric LpxA-like enzymes"/>
    <property type="match status" value="1"/>
</dbReference>
<evidence type="ECO:0000313" key="10">
    <source>
        <dbReference type="Proteomes" id="UP000233256"/>
    </source>
</evidence>
<evidence type="ECO:0000256" key="3">
    <source>
        <dbReference type="ARBA" id="ARBA00022679"/>
    </source>
</evidence>
<dbReference type="EC" id="2.3.1.191" evidence="7"/>
<name>A0A2N1PUN5_9BACT</name>
<comment type="function">
    <text evidence="7">Catalyzes the N-acylation of UDP-3-O-acylglucosamine using 3-hydroxyacyl-ACP as the acyl donor. Is involved in the biosynthesis of lipid A, a phosphorylated glycolipid that anchors the lipopolysaccharide to the outer membrane of the cell.</text>
</comment>
<organism evidence="9 10">
    <name type="scientific">Candidatus Wallbacteria bacterium HGW-Wallbacteria-1</name>
    <dbReference type="NCBI Taxonomy" id="2013854"/>
    <lineage>
        <taxon>Bacteria</taxon>
        <taxon>Candidatus Walliibacteriota</taxon>
    </lineage>
</organism>
<feature type="active site" description="Proton acceptor" evidence="7">
    <location>
        <position position="261"/>
    </location>
</feature>
<evidence type="ECO:0000256" key="2">
    <source>
        <dbReference type="ARBA" id="ARBA00022556"/>
    </source>
</evidence>
<dbReference type="GO" id="GO:0103118">
    <property type="term" value="F:UDP-3-O-[(3R)-3-hydroxyacyl]-glucosamine N-acyltransferase activity"/>
    <property type="evidence" value="ECO:0007669"/>
    <property type="project" value="UniProtKB-EC"/>
</dbReference>
<keyword evidence="5 7" id="KW-0443">Lipid metabolism</keyword>
<dbReference type="GO" id="GO:0016410">
    <property type="term" value="F:N-acyltransferase activity"/>
    <property type="evidence" value="ECO:0007669"/>
    <property type="project" value="InterPro"/>
</dbReference>
<evidence type="ECO:0000256" key="1">
    <source>
        <dbReference type="ARBA" id="ARBA00022516"/>
    </source>
</evidence>
<evidence type="ECO:0000256" key="4">
    <source>
        <dbReference type="ARBA" id="ARBA00022737"/>
    </source>
</evidence>
<proteinExistence type="inferred from homology"/>
<comment type="subunit">
    <text evidence="7">Homotrimer.</text>
</comment>
<dbReference type="NCBIfam" id="TIGR01853">
    <property type="entry name" value="lipid_A_lpxD"/>
    <property type="match status" value="1"/>
</dbReference>
<evidence type="ECO:0000259" key="8">
    <source>
        <dbReference type="Pfam" id="PF04613"/>
    </source>
</evidence>
<evidence type="ECO:0000256" key="5">
    <source>
        <dbReference type="ARBA" id="ARBA00023098"/>
    </source>
</evidence>
<dbReference type="Pfam" id="PF04613">
    <property type="entry name" value="LpxD"/>
    <property type="match status" value="1"/>
</dbReference>
<evidence type="ECO:0000256" key="7">
    <source>
        <dbReference type="HAMAP-Rule" id="MF_00523"/>
    </source>
</evidence>
<accession>A0A2N1PUN5</accession>
<dbReference type="Proteomes" id="UP000233256">
    <property type="component" value="Unassembled WGS sequence"/>
</dbReference>
<dbReference type="InterPro" id="IPR001451">
    <property type="entry name" value="Hexapep"/>
</dbReference>
<dbReference type="CDD" id="cd03352">
    <property type="entry name" value="LbH_LpxD"/>
    <property type="match status" value="1"/>
</dbReference>
<dbReference type="InterPro" id="IPR007691">
    <property type="entry name" value="LpxD"/>
</dbReference>
<comment type="caution">
    <text evidence="9">The sequence shown here is derived from an EMBL/GenBank/DDBJ whole genome shotgun (WGS) entry which is preliminary data.</text>
</comment>
<keyword evidence="2 7" id="KW-0441">Lipid A biosynthesis</keyword>
<dbReference type="Gene3D" id="2.160.10.10">
    <property type="entry name" value="Hexapeptide repeat proteins"/>
    <property type="match status" value="1"/>
</dbReference>
<dbReference type="HAMAP" id="MF_00523">
    <property type="entry name" value="LpxD"/>
    <property type="match status" value="1"/>
</dbReference>
<dbReference type="AlphaFoldDB" id="A0A2N1PUN5"/>
<feature type="domain" description="UDP-3-O-[3-hydroxymyristoyl] glucosamine N-acyltransferase non-repeat region" evidence="8">
    <location>
        <begin position="26"/>
        <end position="97"/>
    </location>
</feature>
<gene>
    <name evidence="7 9" type="primary">lpxD</name>
    <name evidence="9" type="ORF">CVV64_00935</name>
</gene>
<keyword evidence="3 7" id="KW-0808">Transferase</keyword>
<comment type="similarity">
    <text evidence="7">Belongs to the transferase hexapeptide repeat family. LpxD subfamily.</text>
</comment>
<dbReference type="PANTHER" id="PTHR43378:SF2">
    <property type="entry name" value="UDP-3-O-ACYLGLUCOSAMINE N-ACYLTRANSFERASE 1, MITOCHONDRIAL-RELATED"/>
    <property type="match status" value="1"/>
</dbReference>